<sequence length="303" mass="33434">MIIPGFFTAASLVILFWELATRSRDDIRILRSLKGEIVHHFVYGLSRISTLGYLVIMILFEVAPLGTCNGILTASSSLYTVSIVFTTFLFYCRLRAVYASRGDWYIPFLFCLLWLGAIICSVTPFLGLSGVSVGTSKHCTISPLIKGCVSTALIGPLLDTSLVFMFIAARRAEQCQVDFSASLGIRNFFAVDCVSVLNRGLLLDGQWLYLSTILLQLISLILFLLGPSVTARIVLVPLNLTIMNVAACKVYVLSQAQKFDEEKTRKTKIIQKLGMQIDHGQSDSVLTFFGGIKVTKTVEISFS</sequence>
<feature type="transmembrane region" description="Helical" evidence="1">
    <location>
        <begin position="144"/>
        <end position="167"/>
    </location>
</feature>
<reference evidence="3" key="1">
    <citation type="submission" date="2014-04" db="EMBL/GenBank/DDBJ databases">
        <title>Evolutionary Origins and Diversification of the Mycorrhizal Mutualists.</title>
        <authorList>
            <consortium name="DOE Joint Genome Institute"/>
            <consortium name="Mycorrhizal Genomics Consortium"/>
            <person name="Kohler A."/>
            <person name="Kuo A."/>
            <person name="Nagy L.G."/>
            <person name="Floudas D."/>
            <person name="Copeland A."/>
            <person name="Barry K.W."/>
            <person name="Cichocki N."/>
            <person name="Veneault-Fourrey C."/>
            <person name="LaButti K."/>
            <person name="Lindquist E.A."/>
            <person name="Lipzen A."/>
            <person name="Lundell T."/>
            <person name="Morin E."/>
            <person name="Murat C."/>
            <person name="Riley R."/>
            <person name="Ohm R."/>
            <person name="Sun H."/>
            <person name="Tunlid A."/>
            <person name="Henrissat B."/>
            <person name="Grigoriev I.V."/>
            <person name="Hibbett D.S."/>
            <person name="Martin F."/>
        </authorList>
    </citation>
    <scope>NUCLEOTIDE SEQUENCE [LARGE SCALE GENOMIC DNA]</scope>
    <source>
        <strain evidence="3">FD-334 SS-4</strain>
    </source>
</reference>
<dbReference type="Proteomes" id="UP000054270">
    <property type="component" value="Unassembled WGS sequence"/>
</dbReference>
<proteinExistence type="predicted"/>
<dbReference type="OrthoDB" id="3001296at2759"/>
<evidence type="ECO:0008006" key="4">
    <source>
        <dbReference type="Google" id="ProtNLM"/>
    </source>
</evidence>
<feature type="transmembrane region" description="Helical" evidence="1">
    <location>
        <begin position="207"/>
        <end position="225"/>
    </location>
</feature>
<keyword evidence="3" id="KW-1185">Reference proteome</keyword>
<dbReference type="AlphaFoldDB" id="A0A0D2NJ44"/>
<evidence type="ECO:0000256" key="1">
    <source>
        <dbReference type="SAM" id="Phobius"/>
    </source>
</evidence>
<dbReference type="STRING" id="945553.A0A0D2NJ44"/>
<organism evidence="2 3">
    <name type="scientific">Hypholoma sublateritium (strain FD-334 SS-4)</name>
    <dbReference type="NCBI Taxonomy" id="945553"/>
    <lineage>
        <taxon>Eukaryota</taxon>
        <taxon>Fungi</taxon>
        <taxon>Dikarya</taxon>
        <taxon>Basidiomycota</taxon>
        <taxon>Agaricomycotina</taxon>
        <taxon>Agaricomycetes</taxon>
        <taxon>Agaricomycetidae</taxon>
        <taxon>Agaricales</taxon>
        <taxon>Agaricineae</taxon>
        <taxon>Strophariaceae</taxon>
        <taxon>Hypholoma</taxon>
    </lineage>
</organism>
<accession>A0A0D2NJ44</accession>
<dbReference type="EMBL" id="KN817583">
    <property type="protein sequence ID" value="KJA18909.1"/>
    <property type="molecule type" value="Genomic_DNA"/>
</dbReference>
<feature type="transmembrane region" description="Helical" evidence="1">
    <location>
        <begin position="104"/>
        <end position="124"/>
    </location>
</feature>
<keyword evidence="1" id="KW-0812">Transmembrane</keyword>
<protein>
    <recommendedName>
        <fullName evidence="4">G-protein coupled receptors family 1 profile domain-containing protein</fullName>
    </recommendedName>
</protein>
<evidence type="ECO:0000313" key="3">
    <source>
        <dbReference type="Proteomes" id="UP000054270"/>
    </source>
</evidence>
<gene>
    <name evidence="2" type="ORF">HYPSUDRAFT_190412</name>
</gene>
<feature type="transmembrane region" description="Helical" evidence="1">
    <location>
        <begin position="6"/>
        <end position="21"/>
    </location>
</feature>
<keyword evidence="1" id="KW-0472">Membrane</keyword>
<feature type="transmembrane region" description="Helical" evidence="1">
    <location>
        <begin position="231"/>
        <end position="253"/>
    </location>
</feature>
<feature type="transmembrane region" description="Helical" evidence="1">
    <location>
        <begin position="41"/>
        <end position="60"/>
    </location>
</feature>
<feature type="transmembrane region" description="Helical" evidence="1">
    <location>
        <begin position="72"/>
        <end position="92"/>
    </location>
</feature>
<evidence type="ECO:0000313" key="2">
    <source>
        <dbReference type="EMBL" id="KJA18909.1"/>
    </source>
</evidence>
<name>A0A0D2NJ44_HYPSF</name>
<keyword evidence="1" id="KW-1133">Transmembrane helix</keyword>